<dbReference type="AlphaFoldDB" id="A0AAV3ZY80"/>
<sequence length="335" mass="37923">MNVLFCLCCAGQLEHRPRHAVACSSPTPSSSIFSSSSHASSLSSVSGHDQHHHQHFDRNYLNHEQHQQHRRHRQQQQQDHLGAVDAAVVVPAQQFPEVGGDAEMSDPLHHHHHHHHHQQQQHHQHHHHHQQQQQQVADVVAMQTKIPSTFRDSAGAPLRKLSVDLIKTYKHINEVYYAKKKRRAGGAAQGDESGTKKGKVNAHVYNEGYDDSNHDYIVNPGEKWMDRYEIDSLIGKGSFGQLIVLLHHYDLKLRGPSLAGRDRIRFEGRFSSPEPPRFLFRLDEFDISIQLRRGAVAHLVGQLATKVTSGDGDKAWDVDDNDDGAWDDSDDDDEA</sequence>
<dbReference type="Proteomes" id="UP000735302">
    <property type="component" value="Unassembled WGS sequence"/>
</dbReference>
<gene>
    <name evidence="2" type="ORF">PoB_002585400</name>
</gene>
<evidence type="ECO:0000313" key="3">
    <source>
        <dbReference type="Proteomes" id="UP000735302"/>
    </source>
</evidence>
<protein>
    <submittedName>
        <fullName evidence="2">Dual specificity tyrosine-phosphorylation-regulated kinase 1a</fullName>
    </submittedName>
</protein>
<keyword evidence="2" id="KW-0808">Transferase</keyword>
<feature type="compositionally biased region" description="Basic residues" evidence="1">
    <location>
        <begin position="109"/>
        <end position="130"/>
    </location>
</feature>
<comment type="caution">
    <text evidence="2">The sequence shown here is derived from an EMBL/GenBank/DDBJ whole genome shotgun (WGS) entry which is preliminary data.</text>
</comment>
<feature type="region of interest" description="Disordered" evidence="1">
    <location>
        <begin position="21"/>
        <end position="55"/>
    </location>
</feature>
<feature type="compositionally biased region" description="Low complexity" evidence="1">
    <location>
        <begin position="24"/>
        <end position="46"/>
    </location>
</feature>
<feature type="compositionally biased region" description="Acidic residues" evidence="1">
    <location>
        <begin position="318"/>
        <end position="335"/>
    </location>
</feature>
<dbReference type="EMBL" id="BLXT01002992">
    <property type="protein sequence ID" value="GFN99348.1"/>
    <property type="molecule type" value="Genomic_DNA"/>
</dbReference>
<accession>A0AAV3ZY80</accession>
<reference evidence="2 3" key="1">
    <citation type="journal article" date="2021" name="Elife">
        <title>Chloroplast acquisition without the gene transfer in kleptoplastic sea slugs, Plakobranchus ocellatus.</title>
        <authorList>
            <person name="Maeda T."/>
            <person name="Takahashi S."/>
            <person name="Yoshida T."/>
            <person name="Shimamura S."/>
            <person name="Takaki Y."/>
            <person name="Nagai Y."/>
            <person name="Toyoda A."/>
            <person name="Suzuki Y."/>
            <person name="Arimoto A."/>
            <person name="Ishii H."/>
            <person name="Satoh N."/>
            <person name="Nishiyama T."/>
            <person name="Hasebe M."/>
            <person name="Maruyama T."/>
            <person name="Minagawa J."/>
            <person name="Obokata J."/>
            <person name="Shigenobu S."/>
        </authorList>
    </citation>
    <scope>NUCLEOTIDE SEQUENCE [LARGE SCALE GENOMIC DNA]</scope>
</reference>
<feature type="region of interest" description="Disordered" evidence="1">
    <location>
        <begin position="309"/>
        <end position="335"/>
    </location>
</feature>
<keyword evidence="2" id="KW-0418">Kinase</keyword>
<evidence type="ECO:0000256" key="1">
    <source>
        <dbReference type="SAM" id="MobiDB-lite"/>
    </source>
</evidence>
<evidence type="ECO:0000313" key="2">
    <source>
        <dbReference type="EMBL" id="GFN99348.1"/>
    </source>
</evidence>
<organism evidence="2 3">
    <name type="scientific">Plakobranchus ocellatus</name>
    <dbReference type="NCBI Taxonomy" id="259542"/>
    <lineage>
        <taxon>Eukaryota</taxon>
        <taxon>Metazoa</taxon>
        <taxon>Spiralia</taxon>
        <taxon>Lophotrochozoa</taxon>
        <taxon>Mollusca</taxon>
        <taxon>Gastropoda</taxon>
        <taxon>Heterobranchia</taxon>
        <taxon>Euthyneura</taxon>
        <taxon>Panpulmonata</taxon>
        <taxon>Sacoglossa</taxon>
        <taxon>Placobranchoidea</taxon>
        <taxon>Plakobranchidae</taxon>
        <taxon>Plakobranchus</taxon>
    </lineage>
</organism>
<keyword evidence="3" id="KW-1185">Reference proteome</keyword>
<name>A0AAV3ZY80_9GAST</name>
<feature type="region of interest" description="Disordered" evidence="1">
    <location>
        <begin position="98"/>
        <end position="137"/>
    </location>
</feature>
<proteinExistence type="predicted"/>
<dbReference type="Gene3D" id="3.30.200.20">
    <property type="entry name" value="Phosphorylase Kinase, domain 1"/>
    <property type="match status" value="1"/>
</dbReference>
<dbReference type="GO" id="GO:0016301">
    <property type="term" value="F:kinase activity"/>
    <property type="evidence" value="ECO:0007669"/>
    <property type="project" value="UniProtKB-KW"/>
</dbReference>